<protein>
    <submittedName>
        <fullName evidence="3">Membrane protein acetyltransferase-like protein</fullName>
    </submittedName>
</protein>
<feature type="transmembrane region" description="Helical" evidence="1">
    <location>
        <begin position="234"/>
        <end position="260"/>
    </location>
</feature>
<name>A0A9P4MEG1_9PEZI</name>
<feature type="transmembrane region" description="Helical" evidence="1">
    <location>
        <begin position="417"/>
        <end position="440"/>
    </location>
</feature>
<dbReference type="Proteomes" id="UP000799439">
    <property type="component" value="Unassembled WGS sequence"/>
</dbReference>
<feature type="transmembrane region" description="Helical" evidence="1">
    <location>
        <begin position="330"/>
        <end position="348"/>
    </location>
</feature>
<evidence type="ECO:0000259" key="2">
    <source>
        <dbReference type="Pfam" id="PF01757"/>
    </source>
</evidence>
<dbReference type="AlphaFoldDB" id="A0A9P4MEG1"/>
<dbReference type="GO" id="GO:0016747">
    <property type="term" value="F:acyltransferase activity, transferring groups other than amino-acyl groups"/>
    <property type="evidence" value="ECO:0007669"/>
    <property type="project" value="InterPro"/>
</dbReference>
<organism evidence="3 4">
    <name type="scientific">Myriangium duriaei CBS 260.36</name>
    <dbReference type="NCBI Taxonomy" id="1168546"/>
    <lineage>
        <taxon>Eukaryota</taxon>
        <taxon>Fungi</taxon>
        <taxon>Dikarya</taxon>
        <taxon>Ascomycota</taxon>
        <taxon>Pezizomycotina</taxon>
        <taxon>Dothideomycetes</taxon>
        <taxon>Dothideomycetidae</taxon>
        <taxon>Myriangiales</taxon>
        <taxon>Myriangiaceae</taxon>
        <taxon>Myriangium</taxon>
    </lineage>
</organism>
<dbReference type="InterPro" id="IPR050879">
    <property type="entry name" value="Acyltransferase_3"/>
</dbReference>
<feature type="transmembrane region" description="Helical" evidence="1">
    <location>
        <begin position="137"/>
        <end position="160"/>
    </location>
</feature>
<keyword evidence="1" id="KW-0812">Transmembrane</keyword>
<keyword evidence="1" id="KW-1133">Transmembrane helix</keyword>
<sequence length="464" mass="53298">MDDEVKPEMELSLLEQPQHREDPILGRTDPAPPKQTVVFLDGLRGLAALLVYLSHNVSWYYNPDDPMQKGYGYHDGSRMFATLPFVRIFFTGGGAAVSIFFVLSGFVLSRSPLRMLRDGIKPYNVLLSSTIRRPVRLYTPPIVISLIVAFCLHTPIAPLLSWPPTQPNIILEIWNWLKELLYALNPFIEHAPYTAWFPYNPPIWTMTYEYKGSILVFFLLALSTPLPTERARMLLFGACGVILLLTGTWAMACFMAGVVLAMTDVEDRARFASTLDRNKNIMLHAIFFAGWYLLSQVGGGEHNPEVSYGVYGWYYLTKATPKIYSNKEYWRFWQSIGAVMVVFAILRIRWLQHRLTSLKYLGKVSFSLYLLHTPILWIVSDRLFRFFTHRRPEAEIDSWFDNRVDVPDVGPRGLTTKFLLCQAALLSFIMVLSHYSTIYIDDPSMRLSKWFSTKVMAAMGRSER</sequence>
<feature type="transmembrane region" description="Helical" evidence="1">
    <location>
        <begin position="360"/>
        <end position="379"/>
    </location>
</feature>
<dbReference type="Pfam" id="PF01757">
    <property type="entry name" value="Acyl_transf_3"/>
    <property type="match status" value="1"/>
</dbReference>
<dbReference type="PANTHER" id="PTHR23028">
    <property type="entry name" value="ACETYLTRANSFERASE"/>
    <property type="match status" value="1"/>
</dbReference>
<evidence type="ECO:0000313" key="3">
    <source>
        <dbReference type="EMBL" id="KAF2150133.1"/>
    </source>
</evidence>
<dbReference type="InterPro" id="IPR002656">
    <property type="entry name" value="Acyl_transf_3_dom"/>
</dbReference>
<reference evidence="3" key="1">
    <citation type="journal article" date="2020" name="Stud. Mycol.">
        <title>101 Dothideomycetes genomes: a test case for predicting lifestyles and emergence of pathogens.</title>
        <authorList>
            <person name="Haridas S."/>
            <person name="Albert R."/>
            <person name="Binder M."/>
            <person name="Bloem J."/>
            <person name="Labutti K."/>
            <person name="Salamov A."/>
            <person name="Andreopoulos B."/>
            <person name="Baker S."/>
            <person name="Barry K."/>
            <person name="Bills G."/>
            <person name="Bluhm B."/>
            <person name="Cannon C."/>
            <person name="Castanera R."/>
            <person name="Culley D."/>
            <person name="Daum C."/>
            <person name="Ezra D."/>
            <person name="Gonzalez J."/>
            <person name="Henrissat B."/>
            <person name="Kuo A."/>
            <person name="Liang C."/>
            <person name="Lipzen A."/>
            <person name="Lutzoni F."/>
            <person name="Magnuson J."/>
            <person name="Mondo S."/>
            <person name="Nolan M."/>
            <person name="Ohm R."/>
            <person name="Pangilinan J."/>
            <person name="Park H.-J."/>
            <person name="Ramirez L."/>
            <person name="Alfaro M."/>
            <person name="Sun H."/>
            <person name="Tritt A."/>
            <person name="Yoshinaga Y."/>
            <person name="Zwiers L.-H."/>
            <person name="Turgeon B."/>
            <person name="Goodwin S."/>
            <person name="Spatafora J."/>
            <person name="Crous P."/>
            <person name="Grigoriev I."/>
        </authorList>
    </citation>
    <scope>NUCLEOTIDE SEQUENCE</scope>
    <source>
        <strain evidence="3">CBS 260.36</strain>
    </source>
</reference>
<keyword evidence="1" id="KW-0472">Membrane</keyword>
<proteinExistence type="predicted"/>
<evidence type="ECO:0000256" key="1">
    <source>
        <dbReference type="SAM" id="Phobius"/>
    </source>
</evidence>
<feature type="domain" description="Acyltransferase 3" evidence="2">
    <location>
        <begin position="38"/>
        <end position="386"/>
    </location>
</feature>
<comment type="caution">
    <text evidence="3">The sequence shown here is derived from an EMBL/GenBank/DDBJ whole genome shotgun (WGS) entry which is preliminary data.</text>
</comment>
<dbReference type="PANTHER" id="PTHR23028:SF134">
    <property type="entry name" value="PUTATIVE (AFU_ORTHOLOGUE AFUA_4G08520)-RELATED"/>
    <property type="match status" value="1"/>
</dbReference>
<dbReference type="OrthoDB" id="5405781at2759"/>
<dbReference type="EMBL" id="ML996090">
    <property type="protein sequence ID" value="KAF2150133.1"/>
    <property type="molecule type" value="Genomic_DNA"/>
</dbReference>
<gene>
    <name evidence="3" type="ORF">K461DRAFT_281393</name>
</gene>
<feature type="transmembrane region" description="Helical" evidence="1">
    <location>
        <begin position="81"/>
        <end position="108"/>
    </location>
</feature>
<keyword evidence="4" id="KW-1185">Reference proteome</keyword>
<accession>A0A9P4MEG1</accession>
<feature type="transmembrane region" description="Helical" evidence="1">
    <location>
        <begin position="281"/>
        <end position="299"/>
    </location>
</feature>
<evidence type="ECO:0000313" key="4">
    <source>
        <dbReference type="Proteomes" id="UP000799439"/>
    </source>
</evidence>